<dbReference type="Proteomes" id="UP000076858">
    <property type="component" value="Unassembled WGS sequence"/>
</dbReference>
<name>A0A162PUH1_9CRUS</name>
<protein>
    <submittedName>
        <fullName evidence="1">Uncharacterized protein</fullName>
    </submittedName>
</protein>
<sequence length="60" mass="6818">MFSSTMFCCLSTNINPFSQYSRLVNLADNQPSSVLNASSPNTFTTQTTIFRRLQHPIKIF</sequence>
<reference evidence="1 2" key="1">
    <citation type="submission" date="2016-03" db="EMBL/GenBank/DDBJ databases">
        <title>EvidentialGene: Evidence-directed Construction of Genes on Genomes.</title>
        <authorList>
            <person name="Gilbert D.G."/>
            <person name="Choi J.-H."/>
            <person name="Mockaitis K."/>
            <person name="Colbourne J."/>
            <person name="Pfrender M."/>
        </authorList>
    </citation>
    <scope>NUCLEOTIDE SEQUENCE [LARGE SCALE GENOMIC DNA]</scope>
    <source>
        <strain evidence="1 2">Xinb3</strain>
        <tissue evidence="1">Complete organism</tissue>
    </source>
</reference>
<dbReference type="EMBL" id="LRGB01000443">
    <property type="protein sequence ID" value="KZS19162.1"/>
    <property type="molecule type" value="Genomic_DNA"/>
</dbReference>
<dbReference type="AlphaFoldDB" id="A0A162PUH1"/>
<comment type="caution">
    <text evidence="1">The sequence shown here is derived from an EMBL/GenBank/DDBJ whole genome shotgun (WGS) entry which is preliminary data.</text>
</comment>
<organism evidence="1 2">
    <name type="scientific">Daphnia magna</name>
    <dbReference type="NCBI Taxonomy" id="35525"/>
    <lineage>
        <taxon>Eukaryota</taxon>
        <taxon>Metazoa</taxon>
        <taxon>Ecdysozoa</taxon>
        <taxon>Arthropoda</taxon>
        <taxon>Crustacea</taxon>
        <taxon>Branchiopoda</taxon>
        <taxon>Diplostraca</taxon>
        <taxon>Cladocera</taxon>
        <taxon>Anomopoda</taxon>
        <taxon>Daphniidae</taxon>
        <taxon>Daphnia</taxon>
    </lineage>
</organism>
<proteinExistence type="predicted"/>
<gene>
    <name evidence="1" type="ORF">APZ42_014515</name>
</gene>
<evidence type="ECO:0000313" key="2">
    <source>
        <dbReference type="Proteomes" id="UP000076858"/>
    </source>
</evidence>
<keyword evidence="2" id="KW-1185">Reference proteome</keyword>
<evidence type="ECO:0000313" key="1">
    <source>
        <dbReference type="EMBL" id="KZS19162.1"/>
    </source>
</evidence>
<accession>A0A162PUH1</accession>